<keyword evidence="5" id="KW-0597">Phosphoprotein</keyword>
<dbReference type="GO" id="GO:0035556">
    <property type="term" value="P:intracellular signal transduction"/>
    <property type="evidence" value="ECO:0007669"/>
    <property type="project" value="TreeGrafter"/>
</dbReference>
<evidence type="ECO:0000259" key="13">
    <source>
        <dbReference type="PROSITE" id="PS50001"/>
    </source>
</evidence>
<dbReference type="InterPro" id="IPR029021">
    <property type="entry name" value="Prot-tyrosine_phosphatase-like"/>
</dbReference>
<dbReference type="SMART" id="SM00252">
    <property type="entry name" value="SH2"/>
    <property type="match status" value="2"/>
</dbReference>
<protein>
    <recommendedName>
        <fullName evidence="3">protein-tyrosine-phosphatase</fullName>
        <ecNumber evidence="3">3.1.3.48</ecNumber>
    </recommendedName>
</protein>
<dbReference type="FunFam" id="3.30.505.10:FF:000018">
    <property type="entry name" value="Tyrosine-protein phosphatase non-receptor type"/>
    <property type="match status" value="1"/>
</dbReference>
<dbReference type="Gene3D" id="3.30.505.10">
    <property type="entry name" value="SH2 domain"/>
    <property type="match status" value="2"/>
</dbReference>
<evidence type="ECO:0000256" key="7">
    <source>
        <dbReference type="ARBA" id="ARBA00022801"/>
    </source>
</evidence>
<dbReference type="SUPFAM" id="SSF55550">
    <property type="entry name" value="SH2 domain"/>
    <property type="match status" value="2"/>
</dbReference>
<proteinExistence type="inferred from homology"/>
<feature type="compositionally biased region" description="Basic and acidic residues" evidence="12">
    <location>
        <begin position="655"/>
        <end position="673"/>
    </location>
</feature>
<evidence type="ECO:0000256" key="3">
    <source>
        <dbReference type="ARBA" id="ARBA00013064"/>
    </source>
</evidence>
<dbReference type="Gene3D" id="3.90.190.10">
    <property type="entry name" value="Protein tyrosine phosphatase superfamily"/>
    <property type="match status" value="1"/>
</dbReference>
<dbReference type="InterPro" id="IPR003595">
    <property type="entry name" value="Tyr_Pase_cat"/>
</dbReference>
<keyword evidence="8" id="KW-0904">Protein phosphatase</keyword>
<comment type="similarity">
    <text evidence="2">Belongs to the protein-tyrosine phosphatase family. Non-receptor class 2 subfamily.</text>
</comment>
<evidence type="ECO:0000313" key="16">
    <source>
        <dbReference type="Ensembl" id="ENSSTUP00000043753.1"/>
    </source>
</evidence>
<organism evidence="16 17">
    <name type="scientific">Salmo trutta</name>
    <name type="common">Brown trout</name>
    <dbReference type="NCBI Taxonomy" id="8032"/>
    <lineage>
        <taxon>Eukaryota</taxon>
        <taxon>Metazoa</taxon>
        <taxon>Chordata</taxon>
        <taxon>Craniata</taxon>
        <taxon>Vertebrata</taxon>
        <taxon>Euteleostomi</taxon>
        <taxon>Actinopterygii</taxon>
        <taxon>Neopterygii</taxon>
        <taxon>Teleostei</taxon>
        <taxon>Protacanthopterygii</taxon>
        <taxon>Salmoniformes</taxon>
        <taxon>Salmonidae</taxon>
        <taxon>Salmoninae</taxon>
        <taxon>Salmo</taxon>
    </lineage>
</organism>
<evidence type="ECO:0000256" key="12">
    <source>
        <dbReference type="SAM" id="MobiDB-lite"/>
    </source>
</evidence>
<dbReference type="Pfam" id="PF00102">
    <property type="entry name" value="Y_phosphatase"/>
    <property type="match status" value="1"/>
</dbReference>
<dbReference type="Proteomes" id="UP000472277">
    <property type="component" value="Chromosome 37"/>
</dbReference>
<dbReference type="PROSITE" id="PS00383">
    <property type="entry name" value="TYR_PHOSPHATASE_1"/>
    <property type="match status" value="1"/>
</dbReference>
<dbReference type="PRINTS" id="PR00700">
    <property type="entry name" value="PRTYPHPHTASE"/>
</dbReference>
<comment type="catalytic activity">
    <reaction evidence="10">
        <text>O-phospho-L-tyrosyl-[protein] + H2O = L-tyrosyl-[protein] + phosphate</text>
        <dbReference type="Rhea" id="RHEA:10684"/>
        <dbReference type="Rhea" id="RHEA-COMP:10136"/>
        <dbReference type="Rhea" id="RHEA-COMP:20101"/>
        <dbReference type="ChEBI" id="CHEBI:15377"/>
        <dbReference type="ChEBI" id="CHEBI:43474"/>
        <dbReference type="ChEBI" id="CHEBI:46858"/>
        <dbReference type="ChEBI" id="CHEBI:61978"/>
        <dbReference type="EC" id="3.1.3.48"/>
    </reaction>
</comment>
<feature type="region of interest" description="Disordered" evidence="12">
    <location>
        <begin position="655"/>
        <end position="679"/>
    </location>
</feature>
<name>A0A673ZAD7_SALTR</name>
<dbReference type="GO" id="GO:0005737">
    <property type="term" value="C:cytoplasm"/>
    <property type="evidence" value="ECO:0007669"/>
    <property type="project" value="UniProtKB-SubCell"/>
</dbReference>
<dbReference type="CDD" id="cd09931">
    <property type="entry name" value="SH2_C-SH2_SHP_like"/>
    <property type="match status" value="1"/>
</dbReference>
<dbReference type="FunFam" id="3.90.190.10:FF:000018">
    <property type="entry name" value="Tyrosine-protein phosphatase non-receptor type"/>
    <property type="match status" value="1"/>
</dbReference>
<dbReference type="InterPro" id="IPR052123">
    <property type="entry name" value="Non-rcpt_Tyr_Phosphatase"/>
</dbReference>
<dbReference type="PROSITE" id="PS50001">
    <property type="entry name" value="SH2"/>
    <property type="match status" value="2"/>
</dbReference>
<evidence type="ECO:0000259" key="15">
    <source>
        <dbReference type="PROSITE" id="PS50056"/>
    </source>
</evidence>
<dbReference type="InParanoid" id="A0A673ZAD7"/>
<evidence type="ECO:0000256" key="8">
    <source>
        <dbReference type="ARBA" id="ARBA00022912"/>
    </source>
</evidence>
<keyword evidence="9 11" id="KW-0727">SH2 domain</keyword>
<accession>A0A673ZAD7</accession>
<dbReference type="InterPro" id="IPR000387">
    <property type="entry name" value="Tyr_Pase_dom"/>
</dbReference>
<dbReference type="SMART" id="SM00404">
    <property type="entry name" value="PTPc_motif"/>
    <property type="match status" value="1"/>
</dbReference>
<evidence type="ECO:0000256" key="2">
    <source>
        <dbReference type="ARBA" id="ARBA00010750"/>
    </source>
</evidence>
<evidence type="ECO:0000256" key="9">
    <source>
        <dbReference type="ARBA" id="ARBA00022999"/>
    </source>
</evidence>
<feature type="domain" description="SH2" evidence="13">
    <location>
        <begin position="101"/>
        <end position="197"/>
    </location>
</feature>
<dbReference type="GO" id="GO:0030154">
    <property type="term" value="P:cell differentiation"/>
    <property type="evidence" value="ECO:0007669"/>
    <property type="project" value="TreeGrafter"/>
</dbReference>
<dbReference type="InterPro" id="IPR000980">
    <property type="entry name" value="SH2"/>
</dbReference>
<dbReference type="Pfam" id="PF00017">
    <property type="entry name" value="SH2"/>
    <property type="match status" value="2"/>
</dbReference>
<dbReference type="InterPro" id="IPR016130">
    <property type="entry name" value="Tyr_Pase_AS"/>
</dbReference>
<evidence type="ECO:0000256" key="11">
    <source>
        <dbReference type="PROSITE-ProRule" id="PRU00191"/>
    </source>
</evidence>
<keyword evidence="17" id="KW-1185">Reference proteome</keyword>
<dbReference type="GO" id="GO:0004726">
    <property type="term" value="F:non-membrane spanning protein tyrosine phosphatase activity"/>
    <property type="evidence" value="ECO:0007669"/>
    <property type="project" value="TreeGrafter"/>
</dbReference>
<dbReference type="AlphaFoldDB" id="A0A673ZAD7"/>
<dbReference type="GO" id="GO:0001784">
    <property type="term" value="F:phosphotyrosine residue binding"/>
    <property type="evidence" value="ECO:0007669"/>
    <property type="project" value="TreeGrafter"/>
</dbReference>
<evidence type="ECO:0000256" key="5">
    <source>
        <dbReference type="ARBA" id="ARBA00022553"/>
    </source>
</evidence>
<dbReference type="SMART" id="SM00194">
    <property type="entry name" value="PTPc"/>
    <property type="match status" value="1"/>
</dbReference>
<dbReference type="InterPro" id="IPR000242">
    <property type="entry name" value="PTP_cat"/>
</dbReference>
<dbReference type="InterPro" id="IPR036860">
    <property type="entry name" value="SH2_dom_sf"/>
</dbReference>
<keyword evidence="4" id="KW-0963">Cytoplasm</keyword>
<evidence type="ECO:0000256" key="4">
    <source>
        <dbReference type="ARBA" id="ARBA00022490"/>
    </source>
</evidence>
<feature type="domain" description="Tyrosine specific protein phosphatases" evidence="15">
    <location>
        <begin position="530"/>
        <end position="606"/>
    </location>
</feature>
<dbReference type="Ensembl" id="ENSSTUT00000045673.1">
    <property type="protein sequence ID" value="ENSSTUP00000043753.1"/>
    <property type="gene ID" value="ENSSTUG00000018319.1"/>
</dbReference>
<dbReference type="FunCoup" id="A0A673ZAD7">
    <property type="interactions" value="1415"/>
</dbReference>
<evidence type="ECO:0000256" key="6">
    <source>
        <dbReference type="ARBA" id="ARBA00022737"/>
    </source>
</evidence>
<evidence type="ECO:0000259" key="14">
    <source>
        <dbReference type="PROSITE" id="PS50055"/>
    </source>
</evidence>
<dbReference type="GO" id="GO:0000278">
    <property type="term" value="P:mitotic cell cycle"/>
    <property type="evidence" value="ECO:0007669"/>
    <property type="project" value="TreeGrafter"/>
</dbReference>
<reference evidence="16" key="2">
    <citation type="submission" date="2025-09" db="UniProtKB">
        <authorList>
            <consortium name="Ensembl"/>
        </authorList>
    </citation>
    <scope>IDENTIFICATION</scope>
</reference>
<reference evidence="16" key="1">
    <citation type="submission" date="2025-08" db="UniProtKB">
        <authorList>
            <consortium name="Ensembl"/>
        </authorList>
    </citation>
    <scope>IDENTIFICATION</scope>
</reference>
<dbReference type="FunFam" id="3.30.505.10:FF:000012">
    <property type="entry name" value="Tyrosine-protein phosphatase non-receptor type"/>
    <property type="match status" value="1"/>
</dbReference>
<dbReference type="PANTHER" id="PTHR46257">
    <property type="entry name" value="TYROSINE-PROTEIN PHOSPHATASE CORKSCREW"/>
    <property type="match status" value="1"/>
</dbReference>
<feature type="region of interest" description="Disordered" evidence="12">
    <location>
        <begin position="1"/>
        <end position="66"/>
    </location>
</feature>
<dbReference type="PROSITE" id="PS50056">
    <property type="entry name" value="TYR_PHOSPHATASE_2"/>
    <property type="match status" value="1"/>
</dbReference>
<feature type="domain" description="SH2" evidence="13">
    <location>
        <begin position="207"/>
        <end position="310"/>
    </location>
</feature>
<comment type="subcellular location">
    <subcellularLocation>
        <location evidence="1">Cytoplasm</location>
    </subcellularLocation>
</comment>
<feature type="domain" description="Tyrosine-protein phosphatase" evidence="14">
    <location>
        <begin position="345"/>
        <end position="615"/>
    </location>
</feature>
<dbReference type="PANTHER" id="PTHR46257:SF4">
    <property type="entry name" value="TYROSINE-PROTEIN PHOSPHATASE NON-RECEPTOR TYPE 6"/>
    <property type="match status" value="1"/>
</dbReference>
<evidence type="ECO:0000256" key="1">
    <source>
        <dbReference type="ARBA" id="ARBA00004496"/>
    </source>
</evidence>
<keyword evidence="6" id="KW-0677">Repeat</keyword>
<dbReference type="GeneTree" id="ENSGT00940000159480"/>
<dbReference type="PRINTS" id="PR00401">
    <property type="entry name" value="SH2DOMAIN"/>
</dbReference>
<gene>
    <name evidence="16" type="primary">PTPN6</name>
    <name evidence="16" type="synonym">LOC115177393</name>
</gene>
<sequence>MTFVHQTQMAHKRLDTHTRTHTRAHTQLKEENRHSDRRGEEWRTEPQKGRKERESVTERQREKEKRRWGRRVRHTRACQQECRLFSEGAENKEVKVKMVRWFHRDISGLDAESVLKSRGVHGSFLARPSRKNQGDFSLSVRVGELVTHIRIQNTGDFYDLYGGEKFATLSELVEYYTAENGILQDKDGTVIELKYPFNCSDPTTERWYHGHLSGPNAEKLLWERDEPGTFLVRESLSKPGDFVLSVLTEEKSKASSGGRRVSHIKIMCQNDRYTVGGKEMFDTLADLMEHYKRKGIEEMSGTWVHLKQPYFSTRVNAADIDSRVRLLDQTAERENEGDKKSKAGFWEEFDALQKQETKVKKSREEGMRPENKSKNRYKNILPFDETRVILSSGDPNIIGSDYINGNYVTNKLQESGDQKVYIACQGCLATTVNDFWQMVWQEKTRVIVMTTREVEKGRNKCVPYWPEMQGSREVGPYVVTCVSERDATDYKIRVMEISPLDQSDSVRTIWHYQYLSWPDHGVPEEPGGVLSFLSQVNLKQAEFTNAGPMIIHCSAGIGRTGTIVVIDMIIETIDTKGLDCDIDIQKSIQMVRDQRSGMVQTEAQYKFIYLAVSEYIEASKTYNKGAETEYGNLQFKHQPASRKVSKNKEQELYENLAKGKKDVKKQKSEEKKSGSVRKR</sequence>
<dbReference type="SUPFAM" id="SSF52799">
    <property type="entry name" value="(Phosphotyrosine protein) phosphatases II"/>
    <property type="match status" value="1"/>
</dbReference>
<dbReference type="CDD" id="cd10340">
    <property type="entry name" value="SH2_N-SH2_SHP_like"/>
    <property type="match status" value="1"/>
</dbReference>
<dbReference type="PROSITE" id="PS50055">
    <property type="entry name" value="TYR_PHOSPHATASE_PTP"/>
    <property type="match status" value="1"/>
</dbReference>
<feature type="compositionally biased region" description="Basic and acidic residues" evidence="12">
    <location>
        <begin position="27"/>
        <end position="65"/>
    </location>
</feature>
<dbReference type="EC" id="3.1.3.48" evidence="3"/>
<evidence type="ECO:0000256" key="10">
    <source>
        <dbReference type="ARBA" id="ARBA00051722"/>
    </source>
</evidence>
<keyword evidence="7" id="KW-0378">Hydrolase</keyword>
<evidence type="ECO:0000313" key="17">
    <source>
        <dbReference type="Proteomes" id="UP000472277"/>
    </source>
</evidence>